<dbReference type="CDD" id="cd00170">
    <property type="entry name" value="SEC14"/>
    <property type="match status" value="1"/>
</dbReference>
<dbReference type="EnsemblMetazoa" id="CapteT176847">
    <property type="protein sequence ID" value="CapteP176847"/>
    <property type="gene ID" value="CapteG176847"/>
</dbReference>
<evidence type="ECO:0000313" key="2">
    <source>
        <dbReference type="EMBL" id="ELU01939.1"/>
    </source>
</evidence>
<sequence length="275" mass="32031">MATPLPDELARKAKFMLNESPERTAQDIQAVRDQIETRPDIEFTRRDDTFILQCLRARKFDIFEAFKLYANYFEFKQLHPELFKPLLPTDPSFNALYDGFPSVLPEADQLGRRIVLLLAYNWETKHYGLLSIFHALLQSVAKLVEDEKVQINGLVMLLDWTKFTFKQSTGIHPRVMRLMVHALHECFPVRFEEVHFINQPWYIEAAFNLVKPFIENDSKNKVYMHGNNLARLYNHVCQDTLPAELGGSQPSYHIQPWISFLLGESDVEMCPNGIK</sequence>
<dbReference type="SMART" id="SM00516">
    <property type="entry name" value="SEC14"/>
    <property type="match status" value="1"/>
</dbReference>
<dbReference type="SUPFAM" id="SSF52087">
    <property type="entry name" value="CRAL/TRIO domain"/>
    <property type="match status" value="1"/>
</dbReference>
<dbReference type="InterPro" id="IPR036273">
    <property type="entry name" value="CRAL/TRIO_N_dom_sf"/>
</dbReference>
<accession>R7U7M4</accession>
<protein>
    <recommendedName>
        <fullName evidence="1">CRAL-TRIO domain-containing protein</fullName>
    </recommendedName>
</protein>
<keyword evidence="4" id="KW-1185">Reference proteome</keyword>
<dbReference type="Gene3D" id="1.10.8.20">
    <property type="entry name" value="N-terminal domain of phosphatidylinositol transfer protein sec14p"/>
    <property type="match status" value="1"/>
</dbReference>
<dbReference type="PANTHER" id="PTHR10174">
    <property type="entry name" value="ALPHA-TOCOPHEROL TRANSFER PROTEIN-RELATED"/>
    <property type="match status" value="1"/>
</dbReference>
<dbReference type="Gene3D" id="3.40.525.10">
    <property type="entry name" value="CRAL-TRIO lipid binding domain"/>
    <property type="match status" value="1"/>
</dbReference>
<evidence type="ECO:0000313" key="4">
    <source>
        <dbReference type="Proteomes" id="UP000014760"/>
    </source>
</evidence>
<dbReference type="Proteomes" id="UP000014760">
    <property type="component" value="Unassembled WGS sequence"/>
</dbReference>
<feature type="domain" description="CRAL-TRIO" evidence="1">
    <location>
        <begin position="103"/>
        <end position="253"/>
    </location>
</feature>
<dbReference type="InterPro" id="IPR036865">
    <property type="entry name" value="CRAL-TRIO_dom_sf"/>
</dbReference>
<dbReference type="InterPro" id="IPR011074">
    <property type="entry name" value="CRAL/TRIO_N_dom"/>
</dbReference>
<reference evidence="2 4" key="2">
    <citation type="journal article" date="2013" name="Nature">
        <title>Insights into bilaterian evolution from three spiralian genomes.</title>
        <authorList>
            <person name="Simakov O."/>
            <person name="Marletaz F."/>
            <person name="Cho S.J."/>
            <person name="Edsinger-Gonzales E."/>
            <person name="Havlak P."/>
            <person name="Hellsten U."/>
            <person name="Kuo D.H."/>
            <person name="Larsson T."/>
            <person name="Lv J."/>
            <person name="Arendt D."/>
            <person name="Savage R."/>
            <person name="Osoegawa K."/>
            <person name="de Jong P."/>
            <person name="Grimwood J."/>
            <person name="Chapman J.A."/>
            <person name="Shapiro H."/>
            <person name="Aerts A."/>
            <person name="Otillar R.P."/>
            <person name="Terry A.Y."/>
            <person name="Boore J.L."/>
            <person name="Grigoriev I.V."/>
            <person name="Lindberg D.R."/>
            <person name="Seaver E.C."/>
            <person name="Weisblat D.A."/>
            <person name="Putnam N.H."/>
            <person name="Rokhsar D.S."/>
        </authorList>
    </citation>
    <scope>NUCLEOTIDE SEQUENCE</scope>
    <source>
        <strain evidence="2 4">I ESC-2004</strain>
    </source>
</reference>
<reference evidence="3" key="3">
    <citation type="submission" date="2015-06" db="UniProtKB">
        <authorList>
            <consortium name="EnsemblMetazoa"/>
        </authorList>
    </citation>
    <scope>IDENTIFICATION</scope>
</reference>
<dbReference type="Gene3D" id="1.20.5.1200">
    <property type="entry name" value="Alpha-tocopherol transfer"/>
    <property type="match status" value="1"/>
</dbReference>
<dbReference type="OMA" id="RDKSRCQ"/>
<organism evidence="2">
    <name type="scientific">Capitella teleta</name>
    <name type="common">Polychaete worm</name>
    <dbReference type="NCBI Taxonomy" id="283909"/>
    <lineage>
        <taxon>Eukaryota</taxon>
        <taxon>Metazoa</taxon>
        <taxon>Spiralia</taxon>
        <taxon>Lophotrochozoa</taxon>
        <taxon>Annelida</taxon>
        <taxon>Polychaeta</taxon>
        <taxon>Sedentaria</taxon>
        <taxon>Scolecida</taxon>
        <taxon>Capitellidae</taxon>
        <taxon>Capitella</taxon>
    </lineage>
</organism>
<dbReference type="PANTHER" id="PTHR10174:SF208">
    <property type="entry name" value="CRAL-TRIO DOMAIN-CONTAINING PROTEIN DDB_G0278031"/>
    <property type="match status" value="1"/>
</dbReference>
<dbReference type="EMBL" id="AMQN01009085">
    <property type="status" value="NOT_ANNOTATED_CDS"/>
    <property type="molecule type" value="Genomic_DNA"/>
</dbReference>
<dbReference type="OrthoDB" id="7837562at2759"/>
<dbReference type="InterPro" id="IPR001251">
    <property type="entry name" value="CRAL-TRIO_dom"/>
</dbReference>
<dbReference type="GO" id="GO:1902936">
    <property type="term" value="F:phosphatidylinositol bisphosphate binding"/>
    <property type="evidence" value="ECO:0007669"/>
    <property type="project" value="TreeGrafter"/>
</dbReference>
<dbReference type="EMBL" id="KB304553">
    <property type="protein sequence ID" value="ELU01939.1"/>
    <property type="molecule type" value="Genomic_DNA"/>
</dbReference>
<dbReference type="PRINTS" id="PR00180">
    <property type="entry name" value="CRETINALDHBP"/>
</dbReference>
<dbReference type="GO" id="GO:0016020">
    <property type="term" value="C:membrane"/>
    <property type="evidence" value="ECO:0007669"/>
    <property type="project" value="TreeGrafter"/>
</dbReference>
<dbReference type="AlphaFoldDB" id="R7U7M4"/>
<reference evidence="4" key="1">
    <citation type="submission" date="2012-12" db="EMBL/GenBank/DDBJ databases">
        <authorList>
            <person name="Hellsten U."/>
            <person name="Grimwood J."/>
            <person name="Chapman J.A."/>
            <person name="Shapiro H."/>
            <person name="Aerts A."/>
            <person name="Otillar R.P."/>
            <person name="Terry A.Y."/>
            <person name="Boore J.L."/>
            <person name="Simakov O."/>
            <person name="Marletaz F."/>
            <person name="Cho S.-J."/>
            <person name="Edsinger-Gonzales E."/>
            <person name="Havlak P."/>
            <person name="Kuo D.-H."/>
            <person name="Larsson T."/>
            <person name="Lv J."/>
            <person name="Arendt D."/>
            <person name="Savage R."/>
            <person name="Osoegawa K."/>
            <person name="de Jong P."/>
            <person name="Lindberg D.R."/>
            <person name="Seaver E.C."/>
            <person name="Weisblat D.A."/>
            <person name="Putnam N.H."/>
            <person name="Grigoriev I.V."/>
            <person name="Rokhsar D.S."/>
        </authorList>
    </citation>
    <scope>NUCLEOTIDE SEQUENCE</scope>
    <source>
        <strain evidence="4">I ESC-2004</strain>
    </source>
</reference>
<name>R7U7M4_CAPTE</name>
<dbReference type="SUPFAM" id="SSF46938">
    <property type="entry name" value="CRAL/TRIO N-terminal domain"/>
    <property type="match status" value="1"/>
</dbReference>
<dbReference type="PROSITE" id="PS50191">
    <property type="entry name" value="CRAL_TRIO"/>
    <property type="match status" value="1"/>
</dbReference>
<dbReference type="Pfam" id="PF00650">
    <property type="entry name" value="CRAL_TRIO"/>
    <property type="match status" value="1"/>
</dbReference>
<dbReference type="SMART" id="SM01100">
    <property type="entry name" value="CRAL_TRIO_N"/>
    <property type="match status" value="1"/>
</dbReference>
<dbReference type="STRING" id="283909.R7U7M4"/>
<dbReference type="HOGENOM" id="CLU_046597_1_3_1"/>
<proteinExistence type="predicted"/>
<gene>
    <name evidence="2" type="ORF">CAPTEDRAFT_176847</name>
</gene>
<evidence type="ECO:0000259" key="1">
    <source>
        <dbReference type="PROSITE" id="PS50191"/>
    </source>
</evidence>
<evidence type="ECO:0000313" key="3">
    <source>
        <dbReference type="EnsemblMetazoa" id="CapteP176847"/>
    </source>
</evidence>